<gene>
    <name evidence="10 14" type="primary">miaA</name>
    <name evidence="14" type="ORF">F2Y13_06670</name>
</gene>
<comment type="cofactor">
    <cofactor evidence="1 10">
        <name>Mg(2+)</name>
        <dbReference type="ChEBI" id="CHEBI:18420"/>
    </cofactor>
</comment>
<dbReference type="PANTHER" id="PTHR11088:SF60">
    <property type="entry name" value="TRNA DIMETHYLALLYLTRANSFERASE"/>
    <property type="match status" value="1"/>
</dbReference>
<comment type="caution">
    <text evidence="10">Lacks conserved residue(s) required for the propagation of feature annotation.</text>
</comment>
<evidence type="ECO:0000256" key="1">
    <source>
        <dbReference type="ARBA" id="ARBA00001946"/>
    </source>
</evidence>
<dbReference type="AlphaFoldDB" id="A0A5B3GAM5"/>
<dbReference type="GO" id="GO:0052381">
    <property type="term" value="F:tRNA dimethylallyltransferase activity"/>
    <property type="evidence" value="ECO:0007669"/>
    <property type="project" value="UniProtKB-UniRule"/>
</dbReference>
<feature type="region of interest" description="Interaction with substrate tRNA" evidence="10">
    <location>
        <begin position="36"/>
        <end position="39"/>
    </location>
</feature>
<evidence type="ECO:0000256" key="7">
    <source>
        <dbReference type="ARBA" id="ARBA00022840"/>
    </source>
</evidence>
<dbReference type="EMBL" id="VVXK01000007">
    <property type="protein sequence ID" value="KAA2370644.1"/>
    <property type="molecule type" value="Genomic_DNA"/>
</dbReference>
<keyword evidence="5 10" id="KW-0819">tRNA processing</keyword>
<proteinExistence type="inferred from homology"/>
<comment type="function">
    <text evidence="2 10 12">Catalyzes the transfer of a dimethylallyl group onto the adenine at position 37 in tRNAs that read codons beginning with uridine, leading to the formation of N6-(dimethylallyl)adenosine (i(6)A).</text>
</comment>
<sequence>MSTKRLLVIVGPTGSGKTDLSIRLAGHYAAPILSTDSRQVYRGMPIGTAQPTFDQLQAIVHHFIASHDIKDYLSCGEYEVQALARLEKLFAGHDYVVAVGGAGLYVRALCEGMDDLPQADESLREEMDRWLAEEGLGALAEKLRELDPEYYRIVDLNNPARVVRALEVCLQTGMPYSRQRTGIRRARPFEIVKIGVDLPREELYDRINRRVDRMLADGLEAEARALYPYRELNALQTVGYREFFDYFDGRIGYDEAVELIKRNSRRYAKRQLTWFRRDPEIRWFRPDDDAAMINYIDFGKS</sequence>
<dbReference type="RefSeq" id="WP_149887259.1">
    <property type="nucleotide sequence ID" value="NZ_VVXK01000007.1"/>
</dbReference>
<reference evidence="14 15" key="1">
    <citation type="journal article" date="2019" name="Nat. Med.">
        <title>A library of human gut bacterial isolates paired with longitudinal multiomics data enables mechanistic microbiome research.</title>
        <authorList>
            <person name="Poyet M."/>
            <person name="Groussin M."/>
            <person name="Gibbons S.M."/>
            <person name="Avila-Pacheco J."/>
            <person name="Jiang X."/>
            <person name="Kearney S.M."/>
            <person name="Perrotta A.R."/>
            <person name="Berdy B."/>
            <person name="Zhao S."/>
            <person name="Lieberman T.D."/>
            <person name="Swanson P.K."/>
            <person name="Smith M."/>
            <person name="Roesemann S."/>
            <person name="Alexander J.E."/>
            <person name="Rich S.A."/>
            <person name="Livny J."/>
            <person name="Vlamakis H."/>
            <person name="Clish C."/>
            <person name="Bullock K."/>
            <person name="Deik A."/>
            <person name="Scott J."/>
            <person name="Pierce K.A."/>
            <person name="Xavier R.J."/>
            <person name="Alm E.J."/>
        </authorList>
    </citation>
    <scope>NUCLEOTIDE SEQUENCE [LARGE SCALE GENOMIC DNA]</scope>
    <source>
        <strain evidence="14 15">BIOML-A2</strain>
    </source>
</reference>
<feature type="site" description="Interaction with substrate tRNA" evidence="10">
    <location>
        <position position="124"/>
    </location>
</feature>
<dbReference type="InterPro" id="IPR018022">
    <property type="entry name" value="IPT"/>
</dbReference>
<dbReference type="Gene3D" id="1.10.20.140">
    <property type="match status" value="1"/>
</dbReference>
<evidence type="ECO:0000256" key="11">
    <source>
        <dbReference type="RuleBase" id="RU003783"/>
    </source>
</evidence>
<evidence type="ECO:0000256" key="4">
    <source>
        <dbReference type="ARBA" id="ARBA00022679"/>
    </source>
</evidence>
<name>A0A5B3GAM5_9BACT</name>
<comment type="caution">
    <text evidence="14">The sequence shown here is derived from an EMBL/GenBank/DDBJ whole genome shotgun (WGS) entry which is preliminary data.</text>
</comment>
<dbReference type="Pfam" id="PF01715">
    <property type="entry name" value="IPPT"/>
    <property type="match status" value="1"/>
</dbReference>
<dbReference type="InterPro" id="IPR027417">
    <property type="entry name" value="P-loop_NTPase"/>
</dbReference>
<dbReference type="InterPro" id="IPR039657">
    <property type="entry name" value="Dimethylallyltransferase"/>
</dbReference>
<keyword evidence="7 10" id="KW-0067">ATP-binding</keyword>
<feature type="binding site" evidence="10">
    <location>
        <begin position="13"/>
        <end position="18"/>
    </location>
    <ligand>
        <name>substrate</name>
    </ligand>
</feature>
<accession>A0A5B3GAM5</accession>
<keyword evidence="6 10" id="KW-0547">Nucleotide-binding</keyword>
<evidence type="ECO:0000256" key="13">
    <source>
        <dbReference type="RuleBase" id="RU003785"/>
    </source>
</evidence>
<evidence type="ECO:0000256" key="5">
    <source>
        <dbReference type="ARBA" id="ARBA00022694"/>
    </source>
</evidence>
<keyword evidence="8 10" id="KW-0460">Magnesium</keyword>
<dbReference type="HAMAP" id="MF_00185">
    <property type="entry name" value="IPP_trans"/>
    <property type="match status" value="1"/>
</dbReference>
<dbReference type="GO" id="GO:0006400">
    <property type="term" value="P:tRNA modification"/>
    <property type="evidence" value="ECO:0007669"/>
    <property type="project" value="TreeGrafter"/>
</dbReference>
<evidence type="ECO:0000256" key="12">
    <source>
        <dbReference type="RuleBase" id="RU003784"/>
    </source>
</evidence>
<evidence type="ECO:0000256" key="10">
    <source>
        <dbReference type="HAMAP-Rule" id="MF_00185"/>
    </source>
</evidence>
<dbReference type="PANTHER" id="PTHR11088">
    <property type="entry name" value="TRNA DIMETHYLALLYLTRANSFERASE"/>
    <property type="match status" value="1"/>
</dbReference>
<evidence type="ECO:0000256" key="8">
    <source>
        <dbReference type="ARBA" id="ARBA00022842"/>
    </source>
</evidence>
<dbReference type="Gene3D" id="3.40.50.300">
    <property type="entry name" value="P-loop containing nucleotide triphosphate hydrolases"/>
    <property type="match status" value="1"/>
</dbReference>
<comment type="subunit">
    <text evidence="10">Monomer.</text>
</comment>
<evidence type="ECO:0000313" key="15">
    <source>
        <dbReference type="Proteomes" id="UP000323567"/>
    </source>
</evidence>
<dbReference type="GO" id="GO:0005524">
    <property type="term" value="F:ATP binding"/>
    <property type="evidence" value="ECO:0007669"/>
    <property type="project" value="UniProtKB-UniRule"/>
</dbReference>
<protein>
    <recommendedName>
        <fullName evidence="10">tRNA dimethylallyltransferase</fullName>
        <ecNumber evidence="10">2.5.1.75</ecNumber>
    </recommendedName>
    <alternativeName>
        <fullName evidence="10">Dimethylallyl diphosphate:tRNA dimethylallyltransferase</fullName>
        <shortName evidence="10">DMAPP:tRNA dimethylallyltransferase</shortName>
        <shortName evidence="10">DMATase</shortName>
    </alternativeName>
    <alternativeName>
        <fullName evidence="10">Isopentenyl-diphosphate:tRNA isopentenyltransferase</fullName>
        <shortName evidence="10">IPP transferase</shortName>
        <shortName evidence="10">IPPT</shortName>
        <shortName evidence="10">IPTase</shortName>
    </alternativeName>
</protein>
<evidence type="ECO:0000256" key="2">
    <source>
        <dbReference type="ARBA" id="ARBA00003213"/>
    </source>
</evidence>
<keyword evidence="4 10" id="KW-0808">Transferase</keyword>
<comment type="similarity">
    <text evidence="3 10 13">Belongs to the IPP transferase family.</text>
</comment>
<dbReference type="EC" id="2.5.1.75" evidence="10"/>
<evidence type="ECO:0000256" key="3">
    <source>
        <dbReference type="ARBA" id="ARBA00005842"/>
    </source>
</evidence>
<organism evidence="14 15">
    <name type="scientific">Alistipes shahii</name>
    <dbReference type="NCBI Taxonomy" id="328814"/>
    <lineage>
        <taxon>Bacteria</taxon>
        <taxon>Pseudomonadati</taxon>
        <taxon>Bacteroidota</taxon>
        <taxon>Bacteroidia</taxon>
        <taxon>Bacteroidales</taxon>
        <taxon>Rikenellaceae</taxon>
        <taxon>Alistipes</taxon>
    </lineage>
</organism>
<comment type="catalytic activity">
    <reaction evidence="9 10 11">
        <text>adenosine(37) in tRNA + dimethylallyl diphosphate = N(6)-dimethylallyladenosine(37) in tRNA + diphosphate</text>
        <dbReference type="Rhea" id="RHEA:26482"/>
        <dbReference type="Rhea" id="RHEA-COMP:10162"/>
        <dbReference type="Rhea" id="RHEA-COMP:10375"/>
        <dbReference type="ChEBI" id="CHEBI:33019"/>
        <dbReference type="ChEBI" id="CHEBI:57623"/>
        <dbReference type="ChEBI" id="CHEBI:74411"/>
        <dbReference type="ChEBI" id="CHEBI:74415"/>
        <dbReference type="EC" id="2.5.1.75"/>
    </reaction>
</comment>
<evidence type="ECO:0000313" key="14">
    <source>
        <dbReference type="EMBL" id="KAA2370644.1"/>
    </source>
</evidence>
<evidence type="ECO:0000256" key="9">
    <source>
        <dbReference type="ARBA" id="ARBA00049563"/>
    </source>
</evidence>
<dbReference type="Proteomes" id="UP000323567">
    <property type="component" value="Unassembled WGS sequence"/>
</dbReference>
<dbReference type="NCBIfam" id="TIGR00174">
    <property type="entry name" value="miaA"/>
    <property type="match status" value="1"/>
</dbReference>
<feature type="binding site" evidence="10">
    <location>
        <begin position="11"/>
        <end position="18"/>
    </location>
    <ligand>
        <name>ATP</name>
        <dbReference type="ChEBI" id="CHEBI:30616"/>
    </ligand>
</feature>
<evidence type="ECO:0000256" key="6">
    <source>
        <dbReference type="ARBA" id="ARBA00022741"/>
    </source>
</evidence>
<dbReference type="SUPFAM" id="SSF52540">
    <property type="entry name" value="P-loop containing nucleoside triphosphate hydrolases"/>
    <property type="match status" value="2"/>
</dbReference>